<accession>A0ABX2BDK8</accession>
<dbReference type="PANTHER" id="PTHR34310">
    <property type="entry name" value="DUF427 DOMAIN PROTEIN (AFU_ORTHOLOGUE AFUA_3G02220)"/>
    <property type="match status" value="1"/>
</dbReference>
<dbReference type="InterPro" id="IPR038694">
    <property type="entry name" value="DUF427_sf"/>
</dbReference>
<dbReference type="InterPro" id="IPR007361">
    <property type="entry name" value="DUF427"/>
</dbReference>
<feature type="domain" description="DUF427" evidence="1">
    <location>
        <begin position="16"/>
        <end position="102"/>
    </location>
</feature>
<organism evidence="2 3">
    <name type="scientific">Vreelandella venusta</name>
    <dbReference type="NCBI Taxonomy" id="44935"/>
    <lineage>
        <taxon>Bacteria</taxon>
        <taxon>Pseudomonadati</taxon>
        <taxon>Pseudomonadota</taxon>
        <taxon>Gammaproteobacteria</taxon>
        <taxon>Oceanospirillales</taxon>
        <taxon>Halomonadaceae</taxon>
        <taxon>Vreelandella</taxon>
    </lineage>
</organism>
<dbReference type="RefSeq" id="WP_125750312.1">
    <property type="nucleotide sequence ID" value="NZ_CP034367.1"/>
</dbReference>
<gene>
    <name evidence="2" type="ORF">DDR56_16790</name>
</gene>
<keyword evidence="3" id="KW-1185">Reference proteome</keyword>
<reference evidence="2 3" key="1">
    <citation type="submission" date="2018-04" db="EMBL/GenBank/DDBJ databases">
        <authorList>
            <person name="Li G."/>
            <person name="Du W."/>
            <person name="Bai Y."/>
        </authorList>
    </citation>
    <scope>NUCLEOTIDE SEQUENCE [LARGE SCALE GENOMIC DNA]</scope>
    <source>
        <strain evidence="2 3">YYYZ-3</strain>
    </source>
</reference>
<protein>
    <submittedName>
        <fullName evidence="2">Nucleotidyltransferase domain-containing protein</fullName>
    </submittedName>
</protein>
<sequence>MPNSPRIELHPISQRVQAHVDGTLIADSTNTLELRERGYPPRHYFPREDVRMDLLSVSETITYCPFKGHAVTFSLGERRDIAWSYKEPIGGMEAIAGRVALADKGARG</sequence>
<dbReference type="EMBL" id="QDKN01000009">
    <property type="protein sequence ID" value="NPT32210.1"/>
    <property type="molecule type" value="Genomic_DNA"/>
</dbReference>
<proteinExistence type="predicted"/>
<dbReference type="Gene3D" id="2.170.150.40">
    <property type="entry name" value="Domain of unknown function (DUF427)"/>
    <property type="match status" value="1"/>
</dbReference>
<evidence type="ECO:0000313" key="3">
    <source>
        <dbReference type="Proteomes" id="UP001318401"/>
    </source>
</evidence>
<evidence type="ECO:0000259" key="1">
    <source>
        <dbReference type="Pfam" id="PF04248"/>
    </source>
</evidence>
<dbReference type="PANTHER" id="PTHR34310:SF9">
    <property type="entry name" value="BLR5716 PROTEIN"/>
    <property type="match status" value="1"/>
</dbReference>
<dbReference type="Proteomes" id="UP001318401">
    <property type="component" value="Unassembled WGS sequence"/>
</dbReference>
<evidence type="ECO:0000313" key="2">
    <source>
        <dbReference type="EMBL" id="NPT32210.1"/>
    </source>
</evidence>
<dbReference type="Pfam" id="PF04248">
    <property type="entry name" value="NTP_transf_9"/>
    <property type="match status" value="1"/>
</dbReference>
<comment type="caution">
    <text evidence="2">The sequence shown here is derived from an EMBL/GenBank/DDBJ whole genome shotgun (WGS) entry which is preliminary data.</text>
</comment>
<name>A0ABX2BDK8_9GAMM</name>